<protein>
    <recommendedName>
        <fullName evidence="1">FAD-dependent urate hydroxylase HpyO/Asp monooxygenase CreE-like FAD/NAD(P)-binding domain-containing protein</fullName>
    </recommendedName>
</protein>
<dbReference type="Proteomes" id="UP000240912">
    <property type="component" value="Unassembled WGS sequence"/>
</dbReference>
<proteinExistence type="predicted"/>
<evidence type="ECO:0000313" key="2">
    <source>
        <dbReference type="EMBL" id="PST81554.1"/>
    </source>
</evidence>
<dbReference type="EMBL" id="PYLS01000010">
    <property type="protein sequence ID" value="PST81554.1"/>
    <property type="molecule type" value="Genomic_DNA"/>
</dbReference>
<dbReference type="InterPro" id="IPR036188">
    <property type="entry name" value="FAD/NAD-bd_sf"/>
</dbReference>
<dbReference type="Pfam" id="PF13454">
    <property type="entry name" value="NAD_binding_9"/>
    <property type="match status" value="1"/>
</dbReference>
<dbReference type="PANTHER" id="PTHR40254">
    <property type="entry name" value="BLR0577 PROTEIN"/>
    <property type="match status" value="1"/>
</dbReference>
<name>A0A2T3HGI6_9SPHI</name>
<feature type="domain" description="FAD-dependent urate hydroxylase HpyO/Asp monooxygenase CreE-like FAD/NAD(P)-binding" evidence="1">
    <location>
        <begin position="9"/>
        <end position="169"/>
    </location>
</feature>
<dbReference type="Gene3D" id="3.50.50.60">
    <property type="entry name" value="FAD/NAD(P)-binding domain"/>
    <property type="match status" value="1"/>
</dbReference>
<dbReference type="AlphaFoldDB" id="A0A2T3HGI6"/>
<gene>
    <name evidence="2" type="ORF">C7T94_18965</name>
</gene>
<evidence type="ECO:0000259" key="1">
    <source>
        <dbReference type="Pfam" id="PF13454"/>
    </source>
</evidence>
<dbReference type="OrthoDB" id="6309046at2"/>
<comment type="caution">
    <text evidence="2">The sequence shown here is derived from an EMBL/GenBank/DDBJ whole genome shotgun (WGS) entry which is preliminary data.</text>
</comment>
<dbReference type="InterPro" id="IPR052189">
    <property type="entry name" value="L-asp_N-monooxygenase_NS-form"/>
</dbReference>
<dbReference type="PANTHER" id="PTHR40254:SF1">
    <property type="entry name" value="BLR0577 PROTEIN"/>
    <property type="match status" value="1"/>
</dbReference>
<dbReference type="RefSeq" id="WP_107217663.1">
    <property type="nucleotide sequence ID" value="NZ_KZ686274.1"/>
</dbReference>
<dbReference type="SUPFAM" id="SSF51905">
    <property type="entry name" value="FAD/NAD(P)-binding domain"/>
    <property type="match status" value="1"/>
</dbReference>
<evidence type="ECO:0000313" key="3">
    <source>
        <dbReference type="Proteomes" id="UP000240912"/>
    </source>
</evidence>
<keyword evidence="3" id="KW-1185">Reference proteome</keyword>
<organism evidence="2 3">
    <name type="scientific">Pedobacter yulinensis</name>
    <dbReference type="NCBI Taxonomy" id="2126353"/>
    <lineage>
        <taxon>Bacteria</taxon>
        <taxon>Pseudomonadati</taxon>
        <taxon>Bacteroidota</taxon>
        <taxon>Sphingobacteriia</taxon>
        <taxon>Sphingobacteriales</taxon>
        <taxon>Sphingobacteriaceae</taxon>
        <taxon>Pedobacter</taxon>
    </lineage>
</organism>
<accession>A0A2T3HGI6</accession>
<sequence>MKKHLRIGIVGGGPAALLLLKNLINTGREDLAVDIFERKSILGAGMPYSRDGSCDEHVSNVSGNELPPLPVGLEDWFGTLPSDTLARFSLNKEQFTAYKVVPRRLLGAYLCDQFNVLLSEAKTRGLPVGVHLHAAVTDIEDCPEKDAVQARLADGRHFEFDHIAICTGHDFPEHCEGRISGWFDSPYPPEKLKFRTPHPVAIRGASLTAIDAMRTLARQNGQFTTHTNGKARYTCDEESNGFELVLHSRNGLLPAVRFHLEDRRPQQDKLLSKETVAANKAANGGFLSLDMVFETAFKEPFKEKDPGFYAFIADMRLEDFVAAMMKHRENKDPFELLQGEYREAEESIKHKKSVYWKEMLADLSFTLNYPAKYFSAEDMQRLQQVLMPLITIVIASVPQSSVEEMLALHQAGFLKLVEVDPDSHVEPGPQGGADYYINDQAAPVHYETFVDCIGQPAIPFGQFPFQTLREKRTVTQARLQFQDPEIGRRQLSEGVAGISADQDGNYFLDVPGVAIDDSFAVVDAYGARNERIFLMAVPYMGGYNPDYSGLDFCDTAGNTIARAITGISE</sequence>
<dbReference type="InterPro" id="IPR038732">
    <property type="entry name" value="HpyO/CreE_NAD-binding"/>
</dbReference>
<reference evidence="2 3" key="1">
    <citation type="submission" date="2018-03" db="EMBL/GenBank/DDBJ databases">
        <authorList>
            <person name="Keele B.F."/>
        </authorList>
    </citation>
    <scope>NUCLEOTIDE SEQUENCE [LARGE SCALE GENOMIC DNA]</scope>
    <source>
        <strain evidence="2 3">YL28-9</strain>
    </source>
</reference>